<dbReference type="GO" id="GO:0044423">
    <property type="term" value="C:virion component"/>
    <property type="evidence" value="ECO:0007669"/>
    <property type="project" value="UniProtKB-KW"/>
</dbReference>
<comment type="subcellular location">
    <subcellularLocation>
        <location evidence="1">Virion</location>
    </subcellularLocation>
</comment>
<keyword evidence="5" id="KW-1185">Reference proteome</keyword>
<dbReference type="Proteomes" id="UP000596247">
    <property type="component" value="Chromosome"/>
</dbReference>
<reference evidence="4 5" key="1">
    <citation type="submission" date="2020-09" db="EMBL/GenBank/DDBJ databases">
        <authorList>
            <person name="Jameson E."/>
        </authorList>
    </citation>
    <scope>NUCLEOTIDE SEQUENCE [LARGE SCALE GENOMIC DNA]</scope>
</reference>
<dbReference type="RefSeq" id="YP_010644722.1">
    <property type="nucleotide sequence ID" value="NC_070650.1"/>
</dbReference>
<dbReference type="InterPro" id="IPR011050">
    <property type="entry name" value="Pectin_lyase_fold/virulence"/>
</dbReference>
<name>A0A7R8MKC3_9CAUD</name>
<dbReference type="GO" id="GO:0051701">
    <property type="term" value="P:biological process involved in interaction with host"/>
    <property type="evidence" value="ECO:0007669"/>
    <property type="project" value="UniProtKB-ARBA"/>
</dbReference>
<dbReference type="InterPro" id="IPR012334">
    <property type="entry name" value="Pectin_lyas_fold"/>
</dbReference>
<organism evidence="4 5">
    <name type="scientific">Klebsiella phage vB_KvM-Eowyn</name>
    <dbReference type="NCBI Taxonomy" id="2762819"/>
    <lineage>
        <taxon>Viruses</taxon>
        <taxon>Duplodnaviria</taxon>
        <taxon>Heunggongvirae</taxon>
        <taxon>Uroviricota</taxon>
        <taxon>Caudoviricetes</taxon>
        <taxon>Chimalliviridae</taxon>
        <taxon>Eowynvirus</taxon>
        <taxon>Eowynvirus eowyn</taxon>
    </lineage>
</organism>
<dbReference type="SMART" id="SM00710">
    <property type="entry name" value="PbH1"/>
    <property type="match status" value="12"/>
</dbReference>
<proteinExistence type="predicted"/>
<evidence type="ECO:0000256" key="1">
    <source>
        <dbReference type="ARBA" id="ARBA00004328"/>
    </source>
</evidence>
<dbReference type="GeneID" id="77920191"/>
<dbReference type="InterPro" id="IPR039448">
    <property type="entry name" value="Beta_helix"/>
</dbReference>
<gene>
    <name evidence="4" type="primary">amsF</name>
    <name evidence="4" type="ORF">LLCLJKAH_00239</name>
</gene>
<sequence length="793" mass="84122">MSTKVVKKKLTDLPVYTPDDTSSGSLHYREGLTDYQLQLTSLLTKGNLAKKDGYKYIGEVSSFSELRNLVPSDNGVRVKLRGYSNNSTAGGGDFIGYLGTLLSDDGGYVASGSGYYWVRDEHEKLTPQYYGATPENTDNTAYFQAMLSGASSLGLPIYISATFSVSTLSYTGNDLIIFGPGKIIFSSTSGLVFDGCSRCKISELALQFAGVGSTGITVNNCTAISVEKCTISNHGRNGGVYVLGSTNISVRKNMFINAAGDATFGASTTADVNIWGSNSFCEIVGNKFLSGGGYGIQIRSHSLGDVSTNHVISDNIISGYNSYGINCYRNKQSLTDTQVLTYITVTNNNISNISGSRPSNPATPTVLIFGTGIYMQGAEYSIVTGNVLTNVCTASNNDLLAPAGIGITNIGNITVTDNVIVNSGMYGIKSNDSVGLGDVYGRTIISDNTIDTVGTDGIMVQDRNNIKVSGNSIKNTTRDGIKINASPSASTKLTTTDKNVSDNTVRNVVGTGIYIEYSQKYSVYGNKITTCSQGIVFQYSAYGSVNNNVVDTATTRGYYAHVTNTVDGSIVFTENRALNSTVDISVEHPIDYFNNPGMTPAGTYAEGREITSDLPNVTGCGFLNLKPTSAINFTGFLGGKIGQRITIWVNNGNATFVTSGSFILAGLKNRNPGTNGTLTFIKTKSGWVETGQSAYAITYSTPTTGSTVTIADFTGGVYIQGSTKLDTLSVVLPANPVDDQQCIICGQSGVTTLTLSASSGKTIYPTSLPTTLNTGTAIIYRYRASATAWFRYQ</sequence>
<dbReference type="Pfam" id="PF13229">
    <property type="entry name" value="Beta_helix"/>
    <property type="match status" value="2"/>
</dbReference>
<evidence type="ECO:0000313" key="4">
    <source>
        <dbReference type="EMBL" id="CAD5236228.1"/>
    </source>
</evidence>
<dbReference type="EMBL" id="LR881104">
    <property type="protein sequence ID" value="CAD5236228.1"/>
    <property type="molecule type" value="Genomic_DNA"/>
</dbReference>
<dbReference type="GO" id="GO:0019058">
    <property type="term" value="P:viral life cycle"/>
    <property type="evidence" value="ECO:0007669"/>
    <property type="project" value="UniProtKB-ARBA"/>
</dbReference>
<accession>A0A7R8MKC3</accession>
<feature type="domain" description="Right handed beta helix" evidence="3">
    <location>
        <begin position="343"/>
        <end position="503"/>
    </location>
</feature>
<dbReference type="InterPro" id="IPR006626">
    <property type="entry name" value="PbH1"/>
</dbReference>
<evidence type="ECO:0000259" key="3">
    <source>
        <dbReference type="Pfam" id="PF13229"/>
    </source>
</evidence>
<dbReference type="Gene3D" id="2.160.20.10">
    <property type="entry name" value="Single-stranded right-handed beta-helix, Pectin lyase-like"/>
    <property type="match status" value="2"/>
</dbReference>
<protein>
    <submittedName>
        <fullName evidence="4">Putative EPS-depolymerase</fullName>
    </submittedName>
</protein>
<dbReference type="KEGG" id="vg:77920191"/>
<keyword evidence="2" id="KW-0946">Virion</keyword>
<evidence type="ECO:0000256" key="2">
    <source>
        <dbReference type="ARBA" id="ARBA00022844"/>
    </source>
</evidence>
<feature type="domain" description="Right handed beta helix" evidence="3">
    <location>
        <begin position="183"/>
        <end position="332"/>
    </location>
</feature>
<evidence type="ECO:0000313" key="5">
    <source>
        <dbReference type="Proteomes" id="UP000596247"/>
    </source>
</evidence>
<dbReference type="SUPFAM" id="SSF51126">
    <property type="entry name" value="Pectin lyase-like"/>
    <property type="match status" value="2"/>
</dbReference>